<keyword evidence="3" id="KW-0472">Membrane</keyword>
<reference evidence="4" key="1">
    <citation type="journal article" date="2014" name="Int. J. Syst. Evol. Microbiol.">
        <title>Complete genome sequence of Corynebacterium casei LMG S-19264T (=DSM 44701T), isolated from a smear-ripened cheese.</title>
        <authorList>
            <consortium name="US DOE Joint Genome Institute (JGI-PGF)"/>
            <person name="Walter F."/>
            <person name="Albersmeier A."/>
            <person name="Kalinowski J."/>
            <person name="Ruckert C."/>
        </authorList>
    </citation>
    <scope>NUCLEOTIDE SEQUENCE</scope>
    <source>
        <strain evidence="4">JCM 3090</strain>
    </source>
</reference>
<dbReference type="EMBL" id="BMQB01000011">
    <property type="protein sequence ID" value="GGK07242.1"/>
    <property type="molecule type" value="Genomic_DNA"/>
</dbReference>
<feature type="transmembrane region" description="Helical" evidence="3">
    <location>
        <begin position="68"/>
        <end position="87"/>
    </location>
</feature>
<evidence type="ECO:0000313" key="5">
    <source>
        <dbReference type="Proteomes" id="UP000649739"/>
    </source>
</evidence>
<reference evidence="4" key="2">
    <citation type="submission" date="2020-09" db="EMBL/GenBank/DDBJ databases">
        <authorList>
            <person name="Sun Q."/>
            <person name="Ohkuma M."/>
        </authorList>
    </citation>
    <scope>NUCLEOTIDE SEQUENCE</scope>
    <source>
        <strain evidence="4">JCM 3090</strain>
    </source>
</reference>
<keyword evidence="5" id="KW-1185">Reference proteome</keyword>
<keyword evidence="3" id="KW-0812">Transmembrane</keyword>
<comment type="caution">
    <text evidence="4">The sequence shown here is derived from an EMBL/GenBank/DDBJ whole genome shotgun (WGS) entry which is preliminary data.</text>
</comment>
<evidence type="ECO:0000256" key="3">
    <source>
        <dbReference type="SAM" id="Phobius"/>
    </source>
</evidence>
<name>A0A8J3BAG8_9ACTN</name>
<keyword evidence="3" id="KW-1133">Transmembrane helix</keyword>
<evidence type="ECO:0000313" key="4">
    <source>
        <dbReference type="EMBL" id="GGK07242.1"/>
    </source>
</evidence>
<sequence length="496" mass="53435">MAAPRTDAPHATGRAGGLLIWLSGADPEALAKVPRERRKFVGVGGVVLTTAAMAAMSFAFALTMGAGAALLAAVPAALLWGLAIMNLDRWLVTASQRRERWYQNLAVALPRVFLALIIGAVVSTPLVLFVFQNEINAELNVIEQRELNAHEERLRTDTRFARIPGLETEVAKLQRVVNGGPTDDDTVKDPAVAELEKQYNALESKARAAEKAAFAELDGTGGTGVEGEGAAYRRKQAAADAAKRERDSAKARLDAAGAKLAADRAANAGKVRATAGGQLTATRTELDGLKRLRDLESAKFTDDKRNDRGLLARLSALQELTGHNGTLRAAYLGLWAFIIAIEILPVAVKFLMSLGPPTLYDKVLAHAEKRDIDTAEAAYDLERALSVRELEIRRQREDEAVDGLVERMVAAEVDVYGRAIDDWRAAKLNEAPAPAGYPAAHRPPPRAGWWRGLRGGGGVPRPRYREQAGADGYLPWPTENGELRDSRGSDPGARAG</sequence>
<dbReference type="Pfam" id="PF14362">
    <property type="entry name" value="DUF4407"/>
    <property type="match status" value="1"/>
</dbReference>
<feature type="transmembrane region" description="Helical" evidence="3">
    <location>
        <begin position="40"/>
        <end position="62"/>
    </location>
</feature>
<feature type="transmembrane region" description="Helical" evidence="3">
    <location>
        <begin position="108"/>
        <end position="131"/>
    </location>
</feature>
<evidence type="ECO:0000256" key="2">
    <source>
        <dbReference type="SAM" id="MobiDB-lite"/>
    </source>
</evidence>
<dbReference type="AlphaFoldDB" id="A0A8J3BAG8"/>
<feature type="coiled-coil region" evidence="1">
    <location>
        <begin position="192"/>
        <end position="259"/>
    </location>
</feature>
<dbReference type="Proteomes" id="UP000649739">
    <property type="component" value="Unassembled WGS sequence"/>
</dbReference>
<keyword evidence="1" id="KW-0175">Coiled coil</keyword>
<dbReference type="RefSeq" id="WP_189171868.1">
    <property type="nucleotide sequence ID" value="NZ_BMQB01000011.1"/>
</dbReference>
<evidence type="ECO:0008006" key="6">
    <source>
        <dbReference type="Google" id="ProtNLM"/>
    </source>
</evidence>
<evidence type="ECO:0000256" key="1">
    <source>
        <dbReference type="SAM" id="Coils"/>
    </source>
</evidence>
<organism evidence="4 5">
    <name type="scientific">Pilimelia anulata</name>
    <dbReference type="NCBI Taxonomy" id="53371"/>
    <lineage>
        <taxon>Bacteria</taxon>
        <taxon>Bacillati</taxon>
        <taxon>Actinomycetota</taxon>
        <taxon>Actinomycetes</taxon>
        <taxon>Micromonosporales</taxon>
        <taxon>Micromonosporaceae</taxon>
        <taxon>Pilimelia</taxon>
    </lineage>
</organism>
<accession>A0A8J3BAG8</accession>
<feature type="region of interest" description="Disordered" evidence="2">
    <location>
        <begin position="460"/>
        <end position="496"/>
    </location>
</feature>
<gene>
    <name evidence="4" type="ORF">GCM10010123_41370</name>
</gene>
<proteinExistence type="predicted"/>
<dbReference type="InterPro" id="IPR025519">
    <property type="entry name" value="DUF4407"/>
</dbReference>
<protein>
    <recommendedName>
        <fullName evidence="6">DUF4407 domain-containing protein</fullName>
    </recommendedName>
</protein>